<evidence type="ECO:0000256" key="1">
    <source>
        <dbReference type="SAM" id="SignalP"/>
    </source>
</evidence>
<accession>A0A914XEM0</accession>
<organism evidence="2 3">
    <name type="scientific">Plectus sambesii</name>
    <dbReference type="NCBI Taxonomy" id="2011161"/>
    <lineage>
        <taxon>Eukaryota</taxon>
        <taxon>Metazoa</taxon>
        <taxon>Ecdysozoa</taxon>
        <taxon>Nematoda</taxon>
        <taxon>Chromadorea</taxon>
        <taxon>Plectida</taxon>
        <taxon>Plectina</taxon>
        <taxon>Plectoidea</taxon>
        <taxon>Plectidae</taxon>
        <taxon>Plectus</taxon>
    </lineage>
</organism>
<dbReference type="AlphaFoldDB" id="A0A914XEM0"/>
<feature type="chain" id="PRO_5038139349" evidence="1">
    <location>
        <begin position="17"/>
        <end position="99"/>
    </location>
</feature>
<reference evidence="3" key="1">
    <citation type="submission" date="2022-11" db="UniProtKB">
        <authorList>
            <consortium name="WormBaseParasite"/>
        </authorList>
    </citation>
    <scope>IDENTIFICATION</scope>
</reference>
<keyword evidence="2" id="KW-1185">Reference proteome</keyword>
<evidence type="ECO:0000313" key="3">
    <source>
        <dbReference type="WBParaSite" id="PSAMB.scaffold7689size7268.g30410.t1"/>
    </source>
</evidence>
<feature type="signal peptide" evidence="1">
    <location>
        <begin position="1"/>
        <end position="16"/>
    </location>
</feature>
<sequence>MKVLIALSLCIMSVLAMPMDRPCPAGMETVCEAMKACVTTMKSNQAAPAVSNARTRPSEEQKAAMKACLAQRGISEEQLKQLKETFHANGSRQGANTQG</sequence>
<keyword evidence="1" id="KW-0732">Signal</keyword>
<dbReference type="WBParaSite" id="PSAMB.scaffold7689size7268.g30410.t1">
    <property type="protein sequence ID" value="PSAMB.scaffold7689size7268.g30410.t1"/>
    <property type="gene ID" value="PSAMB.scaffold7689size7268.g30410"/>
</dbReference>
<protein>
    <submittedName>
        <fullName evidence="3">Uncharacterized protein</fullName>
    </submittedName>
</protein>
<name>A0A914XEM0_9BILA</name>
<dbReference type="Proteomes" id="UP000887566">
    <property type="component" value="Unplaced"/>
</dbReference>
<proteinExistence type="predicted"/>
<evidence type="ECO:0000313" key="2">
    <source>
        <dbReference type="Proteomes" id="UP000887566"/>
    </source>
</evidence>